<evidence type="ECO:0000256" key="2">
    <source>
        <dbReference type="SAM" id="SignalP"/>
    </source>
</evidence>
<keyword evidence="4" id="KW-1185">Reference proteome</keyword>
<dbReference type="PROSITE" id="PS51367">
    <property type="entry name" value="THAUMATIN_2"/>
    <property type="match status" value="1"/>
</dbReference>
<evidence type="ECO:0000313" key="3">
    <source>
        <dbReference type="EMBL" id="KAK7872111.1"/>
    </source>
</evidence>
<feature type="disulfide bond" evidence="1">
    <location>
        <begin position="181"/>
        <end position="191"/>
    </location>
</feature>
<dbReference type="PRINTS" id="PR00347">
    <property type="entry name" value="THAUMATIN"/>
</dbReference>
<feature type="disulfide bond" evidence="1">
    <location>
        <begin position="73"/>
        <end position="78"/>
    </location>
</feature>
<gene>
    <name evidence="3" type="ORF">R5R35_005187</name>
</gene>
<keyword evidence="2" id="KW-0732">Signal</keyword>
<dbReference type="InterPro" id="IPR017949">
    <property type="entry name" value="Thaumatin_CS"/>
</dbReference>
<name>A0AAN9W0C9_9ORTH</name>
<dbReference type="InterPro" id="IPR001938">
    <property type="entry name" value="Thaumatin"/>
</dbReference>
<feature type="chain" id="PRO_5042957397" description="Thaumatin-like protein" evidence="2">
    <location>
        <begin position="17"/>
        <end position="233"/>
    </location>
</feature>
<dbReference type="CDD" id="cd09218">
    <property type="entry name" value="TLP-PA"/>
    <property type="match status" value="1"/>
</dbReference>
<dbReference type="AlphaFoldDB" id="A0AAN9W0C9"/>
<dbReference type="SUPFAM" id="SSF49870">
    <property type="entry name" value="Osmotin, thaumatin-like protein"/>
    <property type="match status" value="1"/>
</dbReference>
<comment type="caution">
    <text evidence="3">The sequence shown here is derived from an EMBL/GenBank/DDBJ whole genome shotgun (WGS) entry which is preliminary data.</text>
</comment>
<accession>A0AAN9W0C9</accession>
<dbReference type="FunFam" id="2.60.110.10:FF:000004">
    <property type="entry name" value="THAUMATIN-LIKE PROTEIN 1"/>
    <property type="match status" value="1"/>
</dbReference>
<feature type="disulfide bond" evidence="1">
    <location>
        <begin position="151"/>
        <end position="167"/>
    </location>
</feature>
<dbReference type="EMBL" id="JAZDUA010000029">
    <property type="protein sequence ID" value="KAK7872111.1"/>
    <property type="molecule type" value="Genomic_DNA"/>
</dbReference>
<protein>
    <recommendedName>
        <fullName evidence="5">Thaumatin-like protein</fullName>
    </recommendedName>
</protein>
<sequence>MLPLASLLLLAAASHARDFTFVNQMGYPIWVGLLPNDNGEVIAGGGWSMDNGASVVQSIPDGWAGRFWGRTGCGNGLCATGDCGNGALECNGAGGEPPVTLAEITLNGDQNQDFYDVSLVDGFNIGVQITPQGGSGACATIGCTADVNANCPDDLRKLDADGNTIACWSSCGRTQAEADCCSGSYNDPNVCQPSESATYFKQQCPQAYSYAYDDATSTFTCTGANYEITFFQN</sequence>
<feature type="disulfide bond" evidence="1">
    <location>
        <begin position="171"/>
        <end position="180"/>
    </location>
</feature>
<evidence type="ECO:0000256" key="1">
    <source>
        <dbReference type="PIRSR" id="PIRSR002703-1"/>
    </source>
</evidence>
<dbReference type="InterPro" id="IPR037176">
    <property type="entry name" value="Osmotin/thaumatin-like_sf"/>
</dbReference>
<dbReference type="Gene3D" id="2.60.110.10">
    <property type="entry name" value="Thaumatin"/>
    <property type="match status" value="1"/>
</dbReference>
<feature type="disulfide bond" evidence="1">
    <location>
        <begin position="143"/>
        <end position="204"/>
    </location>
</feature>
<reference evidence="3 4" key="1">
    <citation type="submission" date="2024-03" db="EMBL/GenBank/DDBJ databases">
        <title>The genome assembly and annotation of the cricket Gryllus longicercus Weissman &amp; Gray.</title>
        <authorList>
            <person name="Szrajer S."/>
            <person name="Gray D."/>
            <person name="Ylla G."/>
        </authorList>
    </citation>
    <scope>NUCLEOTIDE SEQUENCE [LARGE SCALE GENOMIC DNA]</scope>
    <source>
        <strain evidence="3">DAG 2021-001</strain>
        <tissue evidence="3">Whole body minus gut</tissue>
    </source>
</reference>
<dbReference type="Pfam" id="PF00314">
    <property type="entry name" value="Thaumatin"/>
    <property type="match status" value="1"/>
</dbReference>
<evidence type="ECO:0000313" key="4">
    <source>
        <dbReference type="Proteomes" id="UP001378592"/>
    </source>
</evidence>
<dbReference type="PROSITE" id="PS00316">
    <property type="entry name" value="THAUMATIN_1"/>
    <property type="match status" value="1"/>
</dbReference>
<organism evidence="3 4">
    <name type="scientific">Gryllus longicercus</name>
    <dbReference type="NCBI Taxonomy" id="2509291"/>
    <lineage>
        <taxon>Eukaryota</taxon>
        <taxon>Metazoa</taxon>
        <taxon>Ecdysozoa</taxon>
        <taxon>Arthropoda</taxon>
        <taxon>Hexapoda</taxon>
        <taxon>Insecta</taxon>
        <taxon>Pterygota</taxon>
        <taxon>Neoptera</taxon>
        <taxon>Polyneoptera</taxon>
        <taxon>Orthoptera</taxon>
        <taxon>Ensifera</taxon>
        <taxon>Gryllidea</taxon>
        <taxon>Grylloidea</taxon>
        <taxon>Gryllidae</taxon>
        <taxon>Gryllinae</taxon>
        <taxon>Gryllus</taxon>
    </lineage>
</organism>
<keyword evidence="1" id="KW-1015">Disulfide bond</keyword>
<feature type="signal peptide" evidence="2">
    <location>
        <begin position="1"/>
        <end position="16"/>
    </location>
</feature>
<dbReference type="PIRSF" id="PIRSF002703">
    <property type="entry name" value="Thaumatin"/>
    <property type="match status" value="1"/>
</dbReference>
<dbReference type="SMART" id="SM00205">
    <property type="entry name" value="THN"/>
    <property type="match status" value="1"/>
</dbReference>
<dbReference type="Proteomes" id="UP001378592">
    <property type="component" value="Unassembled WGS sequence"/>
</dbReference>
<feature type="disulfide bond" evidence="1">
    <location>
        <begin position="138"/>
        <end position="221"/>
    </location>
</feature>
<dbReference type="PANTHER" id="PTHR31048">
    <property type="entry name" value="OS03G0233200 PROTEIN"/>
    <property type="match status" value="1"/>
</dbReference>
<feature type="disulfide bond" evidence="1">
    <location>
        <begin position="83"/>
        <end position="90"/>
    </location>
</feature>
<proteinExistence type="predicted"/>
<evidence type="ECO:0008006" key="5">
    <source>
        <dbReference type="Google" id="ProtNLM"/>
    </source>
</evidence>